<protein>
    <submittedName>
        <fullName evidence="3">Uncharacterized protein</fullName>
    </submittedName>
</protein>
<dbReference type="Proteomes" id="UP000294933">
    <property type="component" value="Unassembled WGS sequence"/>
</dbReference>
<accession>A0A4Y7PF34</accession>
<evidence type="ECO:0000313" key="3">
    <source>
        <dbReference type="EMBL" id="TDL13876.1"/>
    </source>
</evidence>
<keyword evidence="1" id="KW-0472">Membrane</keyword>
<gene>
    <name evidence="3" type="ORF">BD410DRAFT_797460</name>
</gene>
<feature type="signal peptide" evidence="2">
    <location>
        <begin position="1"/>
        <end position="21"/>
    </location>
</feature>
<evidence type="ECO:0000256" key="2">
    <source>
        <dbReference type="SAM" id="SignalP"/>
    </source>
</evidence>
<dbReference type="VEuPathDB" id="FungiDB:BD410DRAFT_797460"/>
<feature type="transmembrane region" description="Helical" evidence="1">
    <location>
        <begin position="20"/>
        <end position="44"/>
    </location>
</feature>
<keyword evidence="4" id="KW-1185">Reference proteome</keyword>
<dbReference type="EMBL" id="ML170442">
    <property type="protein sequence ID" value="TDL13876.1"/>
    <property type="molecule type" value="Genomic_DNA"/>
</dbReference>
<evidence type="ECO:0000256" key="1">
    <source>
        <dbReference type="SAM" id="Phobius"/>
    </source>
</evidence>
<feature type="chain" id="PRO_5021503337" evidence="2">
    <location>
        <begin position="22"/>
        <end position="54"/>
    </location>
</feature>
<organism evidence="3 4">
    <name type="scientific">Rickenella mellea</name>
    <dbReference type="NCBI Taxonomy" id="50990"/>
    <lineage>
        <taxon>Eukaryota</taxon>
        <taxon>Fungi</taxon>
        <taxon>Dikarya</taxon>
        <taxon>Basidiomycota</taxon>
        <taxon>Agaricomycotina</taxon>
        <taxon>Agaricomycetes</taxon>
        <taxon>Hymenochaetales</taxon>
        <taxon>Rickenellaceae</taxon>
        <taxon>Rickenella</taxon>
    </lineage>
</organism>
<keyword evidence="1" id="KW-0812">Transmembrane</keyword>
<keyword evidence="1" id="KW-1133">Transmembrane helix</keyword>
<keyword evidence="2" id="KW-0732">Signal</keyword>
<evidence type="ECO:0000313" key="4">
    <source>
        <dbReference type="Proteomes" id="UP000294933"/>
    </source>
</evidence>
<sequence>MICSMSGMWCVMFGLLSMTWAIRPTSVAACVTAVFCVCLVWVVYQKVRSIRRIG</sequence>
<dbReference type="AlphaFoldDB" id="A0A4Y7PF34"/>
<name>A0A4Y7PF34_9AGAM</name>
<proteinExistence type="predicted"/>
<reference evidence="3 4" key="1">
    <citation type="submission" date="2018-06" db="EMBL/GenBank/DDBJ databases">
        <title>A transcriptomic atlas of mushroom development highlights an independent origin of complex multicellularity.</title>
        <authorList>
            <consortium name="DOE Joint Genome Institute"/>
            <person name="Krizsan K."/>
            <person name="Almasi E."/>
            <person name="Merenyi Z."/>
            <person name="Sahu N."/>
            <person name="Viragh M."/>
            <person name="Koszo T."/>
            <person name="Mondo S."/>
            <person name="Kiss B."/>
            <person name="Balint B."/>
            <person name="Kues U."/>
            <person name="Barry K."/>
            <person name="Hegedus J.C."/>
            <person name="Henrissat B."/>
            <person name="Johnson J."/>
            <person name="Lipzen A."/>
            <person name="Ohm R."/>
            <person name="Nagy I."/>
            <person name="Pangilinan J."/>
            <person name="Yan J."/>
            <person name="Xiong Y."/>
            <person name="Grigoriev I.V."/>
            <person name="Hibbett D.S."/>
            <person name="Nagy L.G."/>
        </authorList>
    </citation>
    <scope>NUCLEOTIDE SEQUENCE [LARGE SCALE GENOMIC DNA]</scope>
    <source>
        <strain evidence="3 4">SZMC22713</strain>
    </source>
</reference>